<dbReference type="PANTHER" id="PTHR47221">
    <property type="entry name" value="FIBRINOGEN ALPHA CHAIN"/>
    <property type="match status" value="1"/>
</dbReference>
<dbReference type="GO" id="GO:0030674">
    <property type="term" value="F:protein-macromolecule adaptor activity"/>
    <property type="evidence" value="ECO:0007669"/>
    <property type="project" value="TreeGrafter"/>
</dbReference>
<feature type="region of interest" description="Disordered" evidence="6">
    <location>
        <begin position="18"/>
        <end position="81"/>
    </location>
</feature>
<organism evidence="8 9">
    <name type="scientific">Clupea harengus</name>
    <name type="common">Atlantic herring</name>
    <dbReference type="NCBI Taxonomy" id="7950"/>
    <lineage>
        <taxon>Eukaryota</taxon>
        <taxon>Metazoa</taxon>
        <taxon>Chordata</taxon>
        <taxon>Craniata</taxon>
        <taxon>Vertebrata</taxon>
        <taxon>Euteleostomi</taxon>
        <taxon>Actinopterygii</taxon>
        <taxon>Neopterygii</taxon>
        <taxon>Teleostei</taxon>
        <taxon>Clupei</taxon>
        <taxon>Clupeiformes</taxon>
        <taxon>Clupeoidei</taxon>
        <taxon>Clupeidae</taxon>
        <taxon>Clupea</taxon>
    </lineage>
</organism>
<accession>A0A8M1KGV2</accession>
<evidence type="ECO:0000259" key="7">
    <source>
        <dbReference type="PROSITE" id="PS51406"/>
    </source>
</evidence>
<protein>
    <submittedName>
        <fullName evidence="9">Fibroleukin-like</fullName>
    </submittedName>
</protein>
<keyword evidence="4" id="KW-0175">Coiled coil</keyword>
<dbReference type="GO" id="GO:0042730">
    <property type="term" value="P:fibrinolysis"/>
    <property type="evidence" value="ECO:0007669"/>
    <property type="project" value="TreeGrafter"/>
</dbReference>
<evidence type="ECO:0000256" key="2">
    <source>
        <dbReference type="ARBA" id="ARBA00022525"/>
    </source>
</evidence>
<dbReference type="InterPro" id="IPR002181">
    <property type="entry name" value="Fibrinogen_a/b/g_C_dom"/>
</dbReference>
<evidence type="ECO:0000256" key="3">
    <source>
        <dbReference type="ARBA" id="ARBA00022729"/>
    </source>
</evidence>
<dbReference type="PROSITE" id="PS51406">
    <property type="entry name" value="FIBRINOGEN_C_2"/>
    <property type="match status" value="1"/>
</dbReference>
<dbReference type="CDD" id="cd00087">
    <property type="entry name" value="FReD"/>
    <property type="match status" value="1"/>
</dbReference>
<sequence length="353" mass="40430">MTQKTNSTSGLKKLLLFNQNQNQTQTKGRPSNIMKQEPVVRNSRRNKQDPVPIGKVAKTGRSHIIPGRKNNSEPTDLKPPEYVGVAKYTDEVRGSKSLTVERIPEDHPIPLKPKSNSGVVYPAQDCSDFTTTEPRKYGIFTVRPDLRNSSFSVLCEMEANGGGWTLLQRRYDGSISFNRSWNEYKRGFGHLDGEFWLGNDKIHLLTQAQEMVLHIQLEDIEGLKAYATYERFSVASELEHYRLTVDRYSGTAGDALNFSQTFNHDQKSFSTPDRDNDLYPSGNCGAYYSSGWWFDSCMSANLNGKYYKTRYKGVRNGIFWGTWPNISREHYPTNYRHAFKTVSMMIRPKSYKP</sequence>
<comment type="subcellular location">
    <subcellularLocation>
        <location evidence="1">Secreted</location>
    </subcellularLocation>
</comment>
<keyword evidence="2" id="KW-0964">Secreted</keyword>
<dbReference type="AlphaFoldDB" id="A0A8M1KGV2"/>
<evidence type="ECO:0000256" key="6">
    <source>
        <dbReference type="SAM" id="MobiDB-lite"/>
    </source>
</evidence>
<proteinExistence type="predicted"/>
<evidence type="ECO:0000256" key="4">
    <source>
        <dbReference type="ARBA" id="ARBA00023054"/>
    </source>
</evidence>
<dbReference type="PROSITE" id="PS00514">
    <property type="entry name" value="FIBRINOGEN_C_1"/>
    <property type="match status" value="1"/>
</dbReference>
<dbReference type="GeneID" id="122130824"/>
<dbReference type="SMART" id="SM00186">
    <property type="entry name" value="FBG"/>
    <property type="match status" value="1"/>
</dbReference>
<evidence type="ECO:0000256" key="5">
    <source>
        <dbReference type="ARBA" id="ARBA00023157"/>
    </source>
</evidence>
<feature type="domain" description="Fibrinogen C-terminal" evidence="7">
    <location>
        <begin position="117"/>
        <end position="350"/>
    </location>
</feature>
<keyword evidence="5" id="KW-1015">Disulfide bond</keyword>
<dbReference type="RefSeq" id="XP_042561538.1">
    <property type="nucleotide sequence ID" value="XM_042705604.1"/>
</dbReference>
<dbReference type="Proteomes" id="UP000515152">
    <property type="component" value="Unplaced"/>
</dbReference>
<keyword evidence="3" id="KW-0732">Signal</keyword>
<dbReference type="OrthoDB" id="6514358at2759"/>
<dbReference type="KEGG" id="char:122130824"/>
<dbReference type="GO" id="GO:0034116">
    <property type="term" value="P:positive regulation of heterotypic cell-cell adhesion"/>
    <property type="evidence" value="ECO:0007669"/>
    <property type="project" value="TreeGrafter"/>
</dbReference>
<feature type="compositionally biased region" description="Low complexity" evidence="6">
    <location>
        <begin position="18"/>
        <end position="27"/>
    </location>
</feature>
<dbReference type="InterPro" id="IPR037579">
    <property type="entry name" value="FIB_ANG-like"/>
</dbReference>
<evidence type="ECO:0000256" key="1">
    <source>
        <dbReference type="ARBA" id="ARBA00004613"/>
    </source>
</evidence>
<dbReference type="GO" id="GO:0070527">
    <property type="term" value="P:platelet aggregation"/>
    <property type="evidence" value="ECO:0007669"/>
    <property type="project" value="TreeGrafter"/>
</dbReference>
<dbReference type="InterPro" id="IPR020837">
    <property type="entry name" value="Fibrinogen_CS"/>
</dbReference>
<keyword evidence="8" id="KW-1185">Reference proteome</keyword>
<dbReference type="GO" id="GO:0005577">
    <property type="term" value="C:fibrinogen complex"/>
    <property type="evidence" value="ECO:0007669"/>
    <property type="project" value="TreeGrafter"/>
</dbReference>
<evidence type="ECO:0000313" key="8">
    <source>
        <dbReference type="Proteomes" id="UP000515152"/>
    </source>
</evidence>
<reference evidence="9" key="1">
    <citation type="submission" date="2025-08" db="UniProtKB">
        <authorList>
            <consortium name="RefSeq"/>
        </authorList>
    </citation>
    <scope>IDENTIFICATION</scope>
</reference>
<dbReference type="GO" id="GO:0072377">
    <property type="term" value="P:blood coagulation, common pathway"/>
    <property type="evidence" value="ECO:0007669"/>
    <property type="project" value="TreeGrafter"/>
</dbReference>
<dbReference type="GO" id="GO:0005201">
    <property type="term" value="F:extracellular matrix structural constituent"/>
    <property type="evidence" value="ECO:0007669"/>
    <property type="project" value="TreeGrafter"/>
</dbReference>
<evidence type="ECO:0000313" key="9">
    <source>
        <dbReference type="RefSeq" id="XP_042561538.1"/>
    </source>
</evidence>
<name>A0A8M1KGV2_CLUHA</name>
<gene>
    <name evidence="9" type="primary">LOC122130824</name>
</gene>
<dbReference type="PANTHER" id="PTHR47221:SF6">
    <property type="entry name" value="FIBRINOGEN ALPHA CHAIN"/>
    <property type="match status" value="1"/>
</dbReference>
<dbReference type="Pfam" id="PF00147">
    <property type="entry name" value="Fibrinogen_C"/>
    <property type="match status" value="1"/>
</dbReference>